<dbReference type="Proteomes" id="UP001165541">
    <property type="component" value="Unassembled WGS sequence"/>
</dbReference>
<feature type="region of interest" description="Disordered" evidence="1">
    <location>
        <begin position="474"/>
        <end position="496"/>
    </location>
</feature>
<evidence type="ECO:0000256" key="1">
    <source>
        <dbReference type="SAM" id="MobiDB-lite"/>
    </source>
</evidence>
<accession>A0ABT0YQ73</accession>
<dbReference type="RefSeq" id="WP_251778933.1">
    <property type="nucleotide sequence ID" value="NZ_JAMKFE010000007.1"/>
</dbReference>
<feature type="domain" description="eCIS core" evidence="2">
    <location>
        <begin position="52"/>
        <end position="128"/>
    </location>
</feature>
<keyword evidence="4" id="KW-1185">Reference proteome</keyword>
<feature type="region of interest" description="Disordered" evidence="1">
    <location>
        <begin position="531"/>
        <end position="571"/>
    </location>
</feature>
<gene>
    <name evidence="3" type="ORF">M8A51_13170</name>
</gene>
<sequence>MKRGRTSAGTDVDHDGMLSRREAAPGVNPAREAATGSAGNRARSGAMNGARLDPQVRADMEARFGTDFGDVRVHDDGEAHACAADLGARAFTVGHDIAFAQHAYAPHSATGRRLLAHELAHVVQQRRGGPTPALSQQAPHEQAADAAADQVAAGATAVHVEGGTAVGVACAPVPKADDPDTARRREVMEREAQERQARQQAREQAHAELVLALLAFRRHEYRFGHWYARMAALEPGVVWSATMRLLGPYGFGMACKVSSGGVGEYLKEFDFAVSIWAQATRYRYLKRGALSVPIFDPEGEEARQNEVILDELPDGTGYIGRRRDFLAVQDAQIKERNARVAENIAANVFGAVGWGLDGEEGSEAGAALGDVVFNAPGRGGRSRPRKRGTGRGGRGGRGSGRSGRVVRPRAVGKSAGSASTAGAAQAAQAAQAGVAPVLAPAAGSGTPAVAADPLVAVPIQGRKKGVFFRQGTPEFGKHAGTATRAGQPKSPPSRTHVVMPESQARQLGFRAEGEAPTSAIEPRRIGGLQVESAGAGRQTGHPITARTSRQAGRSTGSSLEAPRKNKAAQHGFDRTIKADIAQSQGHNALIDGGELGVLRPNNVSTPGVDSITAVIDGNGNARIYLNDFTTPGTRKGPKPTHDKWRRELLDATAPGRMDFGGRKIGGVAVEDSIRRAIAANEVYVRPVKVSLPDQAAPGATPTGGTAAPTVELGKLIRLKQP</sequence>
<name>A0ABT0YQ73_9BURK</name>
<feature type="compositionally biased region" description="Polar residues" evidence="1">
    <location>
        <begin position="545"/>
        <end position="558"/>
    </location>
</feature>
<dbReference type="InterPro" id="IPR025295">
    <property type="entry name" value="eCIS_core_dom"/>
</dbReference>
<proteinExistence type="predicted"/>
<feature type="compositionally biased region" description="Basic and acidic residues" evidence="1">
    <location>
        <begin position="175"/>
        <end position="201"/>
    </location>
</feature>
<dbReference type="EMBL" id="JAMKFE010000007">
    <property type="protein sequence ID" value="MCM5680479.1"/>
    <property type="molecule type" value="Genomic_DNA"/>
</dbReference>
<dbReference type="Pfam" id="PF13699">
    <property type="entry name" value="eCIS_core"/>
    <property type="match status" value="1"/>
</dbReference>
<reference evidence="3" key="1">
    <citation type="submission" date="2022-05" db="EMBL/GenBank/DDBJ databases">
        <title>Schlegelella sp. nov., isolated from mangrove soil.</title>
        <authorList>
            <person name="Liu Y."/>
            <person name="Ge X."/>
            <person name="Liu W."/>
        </authorList>
    </citation>
    <scope>NUCLEOTIDE SEQUENCE</scope>
    <source>
        <strain evidence="3">S2-27</strain>
    </source>
</reference>
<evidence type="ECO:0000313" key="3">
    <source>
        <dbReference type="EMBL" id="MCM5680479.1"/>
    </source>
</evidence>
<feature type="compositionally biased region" description="Low complexity" evidence="1">
    <location>
        <begin position="402"/>
        <end position="417"/>
    </location>
</feature>
<comment type="caution">
    <text evidence="3">The sequence shown here is derived from an EMBL/GenBank/DDBJ whole genome shotgun (WGS) entry which is preliminary data.</text>
</comment>
<evidence type="ECO:0000313" key="4">
    <source>
        <dbReference type="Proteomes" id="UP001165541"/>
    </source>
</evidence>
<feature type="compositionally biased region" description="Gly residues" evidence="1">
    <location>
        <begin position="390"/>
        <end position="401"/>
    </location>
</feature>
<feature type="region of interest" description="Disordered" evidence="1">
    <location>
        <begin position="170"/>
        <end position="201"/>
    </location>
</feature>
<feature type="compositionally biased region" description="Basic and acidic residues" evidence="1">
    <location>
        <begin position="11"/>
        <end position="23"/>
    </location>
</feature>
<protein>
    <submittedName>
        <fullName evidence="3">DUF4157 domain-containing protein</fullName>
    </submittedName>
</protein>
<evidence type="ECO:0000259" key="2">
    <source>
        <dbReference type="Pfam" id="PF13699"/>
    </source>
</evidence>
<organism evidence="3 4">
    <name type="scientific">Caldimonas mangrovi</name>
    <dbReference type="NCBI Taxonomy" id="2944811"/>
    <lineage>
        <taxon>Bacteria</taxon>
        <taxon>Pseudomonadati</taxon>
        <taxon>Pseudomonadota</taxon>
        <taxon>Betaproteobacteria</taxon>
        <taxon>Burkholderiales</taxon>
        <taxon>Sphaerotilaceae</taxon>
        <taxon>Caldimonas</taxon>
    </lineage>
</organism>
<feature type="region of interest" description="Disordered" evidence="1">
    <location>
        <begin position="1"/>
        <end position="53"/>
    </location>
</feature>
<feature type="compositionally biased region" description="Basic residues" evidence="1">
    <location>
        <begin position="380"/>
        <end position="389"/>
    </location>
</feature>
<feature type="region of interest" description="Disordered" evidence="1">
    <location>
        <begin position="371"/>
        <end position="417"/>
    </location>
</feature>